<keyword evidence="3" id="KW-1185">Reference proteome</keyword>
<keyword evidence="1" id="KW-0472">Membrane</keyword>
<feature type="transmembrane region" description="Helical" evidence="1">
    <location>
        <begin position="13"/>
        <end position="36"/>
    </location>
</feature>
<dbReference type="EMBL" id="JANAFB010000041">
    <property type="protein sequence ID" value="MCP3426895.1"/>
    <property type="molecule type" value="Genomic_DNA"/>
</dbReference>
<gene>
    <name evidence="2" type="ORF">NBM05_12985</name>
</gene>
<comment type="caution">
    <text evidence="2">The sequence shown here is derived from an EMBL/GenBank/DDBJ whole genome shotgun (WGS) entry which is preliminary data.</text>
</comment>
<evidence type="ECO:0000313" key="2">
    <source>
        <dbReference type="EMBL" id="MCP3426895.1"/>
    </source>
</evidence>
<protein>
    <recommendedName>
        <fullName evidence="4">DUF4175 domain-containing protein</fullName>
    </recommendedName>
</protein>
<reference evidence="2" key="1">
    <citation type="submission" date="2022-06" db="EMBL/GenBank/DDBJ databases">
        <title>Rothia sp. isolated from sandalwood seedling.</title>
        <authorList>
            <person name="Tuikhar N."/>
            <person name="Kirdat K."/>
            <person name="Thorat V."/>
            <person name="Swetha P."/>
            <person name="Padma S."/>
            <person name="Sundararaj R."/>
            <person name="Yadav A."/>
        </authorList>
    </citation>
    <scope>NUCLEOTIDE SEQUENCE</scope>
    <source>
        <strain evidence="2">AR01</strain>
    </source>
</reference>
<name>A0A9X2KJA2_9MICC</name>
<accession>A0A9X2KJA2</accession>
<evidence type="ECO:0008006" key="4">
    <source>
        <dbReference type="Google" id="ProtNLM"/>
    </source>
</evidence>
<keyword evidence="1" id="KW-1133">Transmembrane helix</keyword>
<sequence>MYALLFRLLPGPLWLRVVLAVFLIIAVLFLLVQFVFPWLDEHSPLTPDVTIDD</sequence>
<dbReference type="AlphaFoldDB" id="A0A9X2KJA2"/>
<dbReference type="RefSeq" id="WP_254168226.1">
    <property type="nucleotide sequence ID" value="NZ_JANAFB010000041.1"/>
</dbReference>
<evidence type="ECO:0000256" key="1">
    <source>
        <dbReference type="SAM" id="Phobius"/>
    </source>
</evidence>
<dbReference type="Proteomes" id="UP001139502">
    <property type="component" value="Unassembled WGS sequence"/>
</dbReference>
<keyword evidence="1" id="KW-0812">Transmembrane</keyword>
<proteinExistence type="predicted"/>
<organism evidence="2 3">
    <name type="scientific">Rothia santali</name>
    <dbReference type="NCBI Taxonomy" id="2949643"/>
    <lineage>
        <taxon>Bacteria</taxon>
        <taxon>Bacillati</taxon>
        <taxon>Actinomycetota</taxon>
        <taxon>Actinomycetes</taxon>
        <taxon>Micrococcales</taxon>
        <taxon>Micrococcaceae</taxon>
        <taxon>Rothia</taxon>
    </lineage>
</organism>
<evidence type="ECO:0000313" key="3">
    <source>
        <dbReference type="Proteomes" id="UP001139502"/>
    </source>
</evidence>